<gene>
    <name evidence="2" type="ORF">EVAR_89331_1</name>
</gene>
<evidence type="ECO:0000313" key="2">
    <source>
        <dbReference type="EMBL" id="GBP69828.1"/>
    </source>
</evidence>
<keyword evidence="3" id="KW-1185">Reference proteome</keyword>
<comment type="caution">
    <text evidence="2">The sequence shown here is derived from an EMBL/GenBank/DDBJ whole genome shotgun (WGS) entry which is preliminary data.</text>
</comment>
<accession>A0A4C1Y1T0</accession>
<evidence type="ECO:0000313" key="3">
    <source>
        <dbReference type="Proteomes" id="UP000299102"/>
    </source>
</evidence>
<evidence type="ECO:0000256" key="1">
    <source>
        <dbReference type="SAM" id="MobiDB-lite"/>
    </source>
</evidence>
<dbReference type="EMBL" id="BGZK01001054">
    <property type="protein sequence ID" value="GBP69828.1"/>
    <property type="molecule type" value="Genomic_DNA"/>
</dbReference>
<proteinExistence type="predicted"/>
<dbReference type="Proteomes" id="UP000299102">
    <property type="component" value="Unassembled WGS sequence"/>
</dbReference>
<dbReference type="AlphaFoldDB" id="A0A4C1Y1T0"/>
<reference evidence="2 3" key="1">
    <citation type="journal article" date="2019" name="Commun. Biol.">
        <title>The bagworm genome reveals a unique fibroin gene that provides high tensile strength.</title>
        <authorList>
            <person name="Kono N."/>
            <person name="Nakamura H."/>
            <person name="Ohtoshi R."/>
            <person name="Tomita M."/>
            <person name="Numata K."/>
            <person name="Arakawa K."/>
        </authorList>
    </citation>
    <scope>NUCLEOTIDE SEQUENCE [LARGE SCALE GENOMIC DNA]</scope>
</reference>
<sequence>MACESAGDGTKANVSKTKPKHSLPQNLKSYWKSSTKGTGLLSHCQLNQQSRLRAPQTAIIRSCLQLL</sequence>
<protein>
    <submittedName>
        <fullName evidence="2">Uncharacterized protein</fullName>
    </submittedName>
</protein>
<organism evidence="2 3">
    <name type="scientific">Eumeta variegata</name>
    <name type="common">Bagworm moth</name>
    <name type="synonym">Eumeta japonica</name>
    <dbReference type="NCBI Taxonomy" id="151549"/>
    <lineage>
        <taxon>Eukaryota</taxon>
        <taxon>Metazoa</taxon>
        <taxon>Ecdysozoa</taxon>
        <taxon>Arthropoda</taxon>
        <taxon>Hexapoda</taxon>
        <taxon>Insecta</taxon>
        <taxon>Pterygota</taxon>
        <taxon>Neoptera</taxon>
        <taxon>Endopterygota</taxon>
        <taxon>Lepidoptera</taxon>
        <taxon>Glossata</taxon>
        <taxon>Ditrysia</taxon>
        <taxon>Tineoidea</taxon>
        <taxon>Psychidae</taxon>
        <taxon>Oiketicinae</taxon>
        <taxon>Eumeta</taxon>
    </lineage>
</organism>
<name>A0A4C1Y1T0_EUMVA</name>
<feature type="region of interest" description="Disordered" evidence="1">
    <location>
        <begin position="1"/>
        <end position="28"/>
    </location>
</feature>